<feature type="domain" description="Fumarylacetoacetase-like C-terminal" evidence="3">
    <location>
        <begin position="75"/>
        <end position="286"/>
    </location>
</feature>
<reference evidence="4 5" key="1">
    <citation type="submission" date="2016-04" db="EMBL/GenBank/DDBJ databases">
        <title>Chloroflexus islandicus sp. nov., a thermophilic filamentous anoxygenic phototrophic bacterium from geyser Strokkur (Iceland).</title>
        <authorList>
            <person name="Gaisin V.A."/>
            <person name="Kalashnikov A.M."/>
            <person name="Sukhacheva M.V."/>
            <person name="Grouzdev D.S."/>
            <person name="Ivanov T.M."/>
            <person name="Kuznetsov B."/>
            <person name="Gorlenko V.M."/>
        </authorList>
    </citation>
    <scope>NUCLEOTIDE SEQUENCE [LARGE SCALE GENOMIC DNA]</scope>
    <source>
        <strain evidence="5">isl-2</strain>
    </source>
</reference>
<comment type="caution">
    <text evidence="4">The sequence shown here is derived from an EMBL/GenBank/DDBJ whole genome shotgun (WGS) entry which is preliminary data.</text>
</comment>
<evidence type="ECO:0000256" key="1">
    <source>
        <dbReference type="ARBA" id="ARBA00010211"/>
    </source>
</evidence>
<keyword evidence="2" id="KW-0479">Metal-binding</keyword>
<dbReference type="PANTHER" id="PTHR42796:SF4">
    <property type="entry name" value="FUMARYLACETOACETATE HYDROLASE DOMAIN-CONTAINING PROTEIN 2A"/>
    <property type="match status" value="1"/>
</dbReference>
<evidence type="ECO:0000313" key="4">
    <source>
        <dbReference type="EMBL" id="OAN43302.1"/>
    </source>
</evidence>
<keyword evidence="4" id="KW-0413">Isomerase</keyword>
<sequence>MKLLTYRYEGVERVGALRGDEVIDLSPVAASMLELIEGGPELLVEARKVVEAAAGGPALAAVELRAPIPRPRKNIICLGMNYAAHAIESLRAKGLPEKLPQHPVFFSKMPTAVNHPNAPVPLMADVSSQRDWEVELAVIIGKRGRDIPASEAYNYIFGYTILNDVSARDLQSRHHQFFYSKSLDGSAPMGPWIVTTDEIPDPHALGIRLRLNGELVQNSVTRDMIFDIPTCIATFSHGVTLEPGDIIATGTPAGVGMGMTPQRWLQAGDVMEAEIDGIGVLRNEVVA</sequence>
<dbReference type="PANTHER" id="PTHR42796">
    <property type="entry name" value="FUMARYLACETOACETATE HYDROLASE DOMAIN-CONTAINING PROTEIN 2A-RELATED"/>
    <property type="match status" value="1"/>
</dbReference>
<dbReference type="OrthoDB" id="9805307at2"/>
<dbReference type="STRING" id="1707952.A6A03_18455"/>
<dbReference type="Pfam" id="PF01557">
    <property type="entry name" value="FAA_hydrolase"/>
    <property type="match status" value="1"/>
</dbReference>
<dbReference type="InterPro" id="IPR051121">
    <property type="entry name" value="FAH"/>
</dbReference>
<evidence type="ECO:0000313" key="5">
    <source>
        <dbReference type="Proteomes" id="UP000078287"/>
    </source>
</evidence>
<dbReference type="GO" id="GO:0016853">
    <property type="term" value="F:isomerase activity"/>
    <property type="evidence" value="ECO:0007669"/>
    <property type="project" value="UniProtKB-KW"/>
</dbReference>
<keyword evidence="5" id="KW-1185">Reference proteome</keyword>
<dbReference type="SUPFAM" id="SSF56529">
    <property type="entry name" value="FAH"/>
    <property type="match status" value="1"/>
</dbReference>
<dbReference type="AlphaFoldDB" id="A0A178M4V0"/>
<dbReference type="Proteomes" id="UP000078287">
    <property type="component" value="Unassembled WGS sequence"/>
</dbReference>
<dbReference type="InterPro" id="IPR011234">
    <property type="entry name" value="Fumarylacetoacetase-like_C"/>
</dbReference>
<organism evidence="4 5">
    <name type="scientific">Chloroflexus islandicus</name>
    <dbReference type="NCBI Taxonomy" id="1707952"/>
    <lineage>
        <taxon>Bacteria</taxon>
        <taxon>Bacillati</taxon>
        <taxon>Chloroflexota</taxon>
        <taxon>Chloroflexia</taxon>
        <taxon>Chloroflexales</taxon>
        <taxon>Chloroflexineae</taxon>
        <taxon>Chloroflexaceae</taxon>
        <taxon>Chloroflexus</taxon>
    </lineage>
</organism>
<accession>A0A178M4V0</accession>
<comment type="similarity">
    <text evidence="1">Belongs to the FAH family.</text>
</comment>
<gene>
    <name evidence="4" type="ORF">A6A03_18455</name>
</gene>
<evidence type="ECO:0000256" key="2">
    <source>
        <dbReference type="ARBA" id="ARBA00022723"/>
    </source>
</evidence>
<name>A0A178M4V0_9CHLR</name>
<dbReference type="InterPro" id="IPR036663">
    <property type="entry name" value="Fumarylacetoacetase_C_sf"/>
</dbReference>
<dbReference type="RefSeq" id="WP_066790164.1">
    <property type="nucleotide sequence ID" value="NZ_LWQS01000080.1"/>
</dbReference>
<dbReference type="GO" id="GO:0046872">
    <property type="term" value="F:metal ion binding"/>
    <property type="evidence" value="ECO:0007669"/>
    <property type="project" value="UniProtKB-KW"/>
</dbReference>
<protein>
    <submittedName>
        <fullName evidence="4">5-carboxymethyl-2-hydroxymuconate isomerase</fullName>
    </submittedName>
</protein>
<dbReference type="Gene3D" id="3.90.850.10">
    <property type="entry name" value="Fumarylacetoacetase-like, C-terminal domain"/>
    <property type="match status" value="1"/>
</dbReference>
<dbReference type="EMBL" id="LWQS01000080">
    <property type="protein sequence ID" value="OAN43302.1"/>
    <property type="molecule type" value="Genomic_DNA"/>
</dbReference>
<proteinExistence type="inferred from homology"/>
<evidence type="ECO:0000259" key="3">
    <source>
        <dbReference type="Pfam" id="PF01557"/>
    </source>
</evidence>
<dbReference type="FunFam" id="3.90.850.10:FF:000002">
    <property type="entry name" value="2-hydroxyhepta-2,4-diene-1,7-dioate isomerase"/>
    <property type="match status" value="1"/>
</dbReference>
<dbReference type="GO" id="GO:0019752">
    <property type="term" value="P:carboxylic acid metabolic process"/>
    <property type="evidence" value="ECO:0007669"/>
    <property type="project" value="UniProtKB-ARBA"/>
</dbReference>